<comment type="subcellular location">
    <subcellularLocation>
        <location evidence="1">Nucleus</location>
    </subcellularLocation>
</comment>
<dbReference type="Proteomes" id="UP000215453">
    <property type="component" value="Chromosome 8"/>
</dbReference>
<dbReference type="AlphaFoldDB" id="A0A1Y6LRL7"/>
<evidence type="ECO:0000313" key="5">
    <source>
        <dbReference type="EMBL" id="SMY27042.1"/>
    </source>
</evidence>
<dbReference type="GO" id="GO:0005634">
    <property type="term" value="C:nucleus"/>
    <property type="evidence" value="ECO:0007669"/>
    <property type="project" value="UniProtKB-SubCell"/>
</dbReference>
<dbReference type="PANTHER" id="PTHR31001">
    <property type="entry name" value="UNCHARACTERIZED TRANSCRIPTIONAL REGULATORY PROTEIN"/>
    <property type="match status" value="1"/>
</dbReference>
<dbReference type="InterPro" id="IPR007219">
    <property type="entry name" value="XnlR_reg_dom"/>
</dbReference>
<dbReference type="PANTHER" id="PTHR31001:SF40">
    <property type="entry name" value="ZN(II)2CYS6 TRANSCRIPTION FACTOR (EUROFUNG)"/>
    <property type="match status" value="1"/>
</dbReference>
<feature type="domain" description="Xylanolytic transcriptional activator regulatory" evidence="4">
    <location>
        <begin position="370"/>
        <end position="444"/>
    </location>
</feature>
<proteinExistence type="predicted"/>
<keyword evidence="2" id="KW-0539">Nucleus</keyword>
<dbReference type="GO" id="GO:0006351">
    <property type="term" value="P:DNA-templated transcription"/>
    <property type="evidence" value="ECO:0007669"/>
    <property type="project" value="InterPro"/>
</dbReference>
<reference evidence="5 6" key="1">
    <citation type="submission" date="2016-10" db="EMBL/GenBank/DDBJ databases">
        <authorList>
            <person name="Varghese N."/>
        </authorList>
    </citation>
    <scope>NUCLEOTIDE SEQUENCE [LARGE SCALE GENOMIC DNA]</scope>
</reference>
<feature type="region of interest" description="Disordered" evidence="3">
    <location>
        <begin position="91"/>
        <end position="123"/>
    </location>
</feature>
<evidence type="ECO:0000313" key="6">
    <source>
        <dbReference type="Proteomes" id="UP000215453"/>
    </source>
</evidence>
<evidence type="ECO:0000256" key="3">
    <source>
        <dbReference type="SAM" id="MobiDB-lite"/>
    </source>
</evidence>
<name>A0A1Y6LRL7_ZYMTR</name>
<sequence length="746" mass="83580">MMFRTPNASAYIIRGTLPSWLSLLHRLVPGNRNGLGIYYTHGTRQTSKWKASELRCVRRGAVNLCYYHPAPLTKSTPSILPSPATTSIVSARTSVAPPQDSPAALPQDGNAARRTGTRAESAPATDRFQGILSVPSAGILMEPSDRTRIPEFLGHSSSSAVVAELNDTLGIDAAPEVAPETPLVECIPESAIRQGIEVLSFFQDAEQIRNLVDRCFESGDGEAFLIYRPIYYAWLDHMLPLITEATRTHSLAKLSALTWRNTQRPLVADGALSAIDWALRATGEHLRWESVGLLLSLIGMLFGFLQLHDPALRSYSKIGRARLLDKQVHLIDICIDFSKRCGSRNDLMVCLLYDRMLVVSFIRGDTSIEVWTSLSAAFDAIVLAGIHLEKRVDVHTPFFLCELRIRLFLICFSMDKFLATFMGRPPHLSYRYSVLQQPHELSDDELCSHEADLQAALVKSDVGVLKSGPPTRMTWRRIQWQRPVIREDILEIAIGTKYQNLHDLQDRIRTVRMRHQQQIDSMPEFARIDPETVLTRIQHDPTFLIPGRNSRWRRIDVQCLVSSHCATRHGEFLLERALFNKHKVDSSGLIAAARSLLTLVLKAHGLRQSCYEYQVDIVDVLAFYGVPSGGVLAMEMLKRDQKQISNAGYSRSEILQQLSVLVAALEAVSSEESNYAICAMGLNAIKKVLDRVLSRPAPRATEVETMQPDTWVDPFQVYIDNDADFLQWLNSVEFQADGTIEPALLS</sequence>
<dbReference type="CDD" id="cd12148">
    <property type="entry name" value="fungal_TF_MHR"/>
    <property type="match status" value="1"/>
</dbReference>
<dbReference type="EMBL" id="LT882683">
    <property type="protein sequence ID" value="SMY27042.1"/>
    <property type="molecule type" value="Genomic_DNA"/>
</dbReference>
<gene>
    <name evidence="5" type="ORF">ZT1A5_G8486</name>
</gene>
<evidence type="ECO:0000256" key="1">
    <source>
        <dbReference type="ARBA" id="ARBA00004123"/>
    </source>
</evidence>
<organism evidence="5 6">
    <name type="scientific">Zymoseptoria tritici ST99CH_1A5</name>
    <dbReference type="NCBI Taxonomy" id="1276529"/>
    <lineage>
        <taxon>Eukaryota</taxon>
        <taxon>Fungi</taxon>
        <taxon>Dikarya</taxon>
        <taxon>Ascomycota</taxon>
        <taxon>Pezizomycotina</taxon>
        <taxon>Dothideomycetes</taxon>
        <taxon>Dothideomycetidae</taxon>
        <taxon>Mycosphaerellales</taxon>
        <taxon>Mycosphaerellaceae</taxon>
        <taxon>Zymoseptoria</taxon>
    </lineage>
</organism>
<dbReference type="SMART" id="SM00906">
    <property type="entry name" value="Fungal_trans"/>
    <property type="match status" value="1"/>
</dbReference>
<dbReference type="GO" id="GO:0003677">
    <property type="term" value="F:DNA binding"/>
    <property type="evidence" value="ECO:0007669"/>
    <property type="project" value="InterPro"/>
</dbReference>
<protein>
    <recommendedName>
        <fullName evidence="4">Xylanolytic transcriptional activator regulatory domain-containing protein</fullName>
    </recommendedName>
</protein>
<dbReference type="InterPro" id="IPR050613">
    <property type="entry name" value="Sec_Metabolite_Reg"/>
</dbReference>
<accession>A0A1Y6LRL7</accession>
<dbReference type="GO" id="GO:0008270">
    <property type="term" value="F:zinc ion binding"/>
    <property type="evidence" value="ECO:0007669"/>
    <property type="project" value="InterPro"/>
</dbReference>
<evidence type="ECO:0000259" key="4">
    <source>
        <dbReference type="SMART" id="SM00906"/>
    </source>
</evidence>
<evidence type="ECO:0000256" key="2">
    <source>
        <dbReference type="ARBA" id="ARBA00023242"/>
    </source>
</evidence>